<gene>
    <name evidence="4" type="ORF">Q7514_15845</name>
</gene>
<dbReference type="InterPro" id="IPR011010">
    <property type="entry name" value="DNA_brk_join_enz"/>
</dbReference>
<dbReference type="RefSeq" id="WP_330134223.1">
    <property type="nucleotide sequence ID" value="NZ_JAUTXY010000006.1"/>
</dbReference>
<protein>
    <submittedName>
        <fullName evidence="4">Tyrosine-type recombinase/integrase</fullName>
    </submittedName>
</protein>
<dbReference type="InterPro" id="IPR002104">
    <property type="entry name" value="Integrase_catalytic"/>
</dbReference>
<dbReference type="Gene3D" id="1.10.443.10">
    <property type="entry name" value="Intergrase catalytic core"/>
    <property type="match status" value="1"/>
</dbReference>
<evidence type="ECO:0000259" key="3">
    <source>
        <dbReference type="PROSITE" id="PS51898"/>
    </source>
</evidence>
<evidence type="ECO:0000256" key="1">
    <source>
        <dbReference type="ARBA" id="ARBA00023172"/>
    </source>
</evidence>
<dbReference type="EMBL" id="JAUTXY010000006">
    <property type="protein sequence ID" value="MEE2058994.1"/>
    <property type="molecule type" value="Genomic_DNA"/>
</dbReference>
<proteinExistence type="predicted"/>
<name>A0ABU7LCF6_9NOCA</name>
<feature type="domain" description="Tyr recombinase" evidence="3">
    <location>
        <begin position="1"/>
        <end position="109"/>
    </location>
</feature>
<evidence type="ECO:0000313" key="4">
    <source>
        <dbReference type="EMBL" id="MEE2058994.1"/>
    </source>
</evidence>
<accession>A0ABU7LCF6</accession>
<dbReference type="Pfam" id="PF00589">
    <property type="entry name" value="Phage_integrase"/>
    <property type="match status" value="1"/>
</dbReference>
<feature type="region of interest" description="Disordered" evidence="2">
    <location>
        <begin position="104"/>
        <end position="138"/>
    </location>
</feature>
<evidence type="ECO:0000313" key="5">
    <source>
        <dbReference type="Proteomes" id="UP001336020"/>
    </source>
</evidence>
<comment type="caution">
    <text evidence="4">The sequence shown here is derived from an EMBL/GenBank/DDBJ whole genome shotgun (WGS) entry which is preliminary data.</text>
</comment>
<reference evidence="4 5" key="1">
    <citation type="submission" date="2023-07" db="EMBL/GenBank/DDBJ databases">
        <authorList>
            <person name="Girao M."/>
            <person name="Carvalho M.F."/>
        </authorList>
    </citation>
    <scope>NUCLEOTIDE SEQUENCE [LARGE SCALE GENOMIC DNA]</scope>
    <source>
        <strain evidence="4 5">YIM65754</strain>
    </source>
</reference>
<organism evidence="4 5">
    <name type="scientific">Rhodococcus artemisiae</name>
    <dbReference type="NCBI Taxonomy" id="714159"/>
    <lineage>
        <taxon>Bacteria</taxon>
        <taxon>Bacillati</taxon>
        <taxon>Actinomycetota</taxon>
        <taxon>Actinomycetes</taxon>
        <taxon>Mycobacteriales</taxon>
        <taxon>Nocardiaceae</taxon>
        <taxon>Rhodococcus</taxon>
    </lineage>
</organism>
<keyword evidence="5" id="KW-1185">Reference proteome</keyword>
<dbReference type="SUPFAM" id="SSF56349">
    <property type="entry name" value="DNA breaking-rejoining enzymes"/>
    <property type="match status" value="1"/>
</dbReference>
<dbReference type="PROSITE" id="PS51898">
    <property type="entry name" value="TYR_RECOMBINASE"/>
    <property type="match status" value="1"/>
</dbReference>
<evidence type="ECO:0000256" key="2">
    <source>
        <dbReference type="SAM" id="MobiDB-lite"/>
    </source>
</evidence>
<keyword evidence="1" id="KW-0233">DNA recombination</keyword>
<dbReference type="Proteomes" id="UP001336020">
    <property type="component" value="Unassembled WGS sequence"/>
</dbReference>
<dbReference type="InterPro" id="IPR013762">
    <property type="entry name" value="Integrase-like_cat_sf"/>
</dbReference>
<sequence>MPGFVAEALARQCEGKGRDDLLWPSRTGGFLGPPSAHDSWLSGAVRRCQLRGEFPRVTVHDLRHTAASLMVSAGANVKAIQRSLGHESAAMTLDTYAAPVRGRSRRCGGRAGGVRVHSGSRYDERGRPRLRNRPLTSA</sequence>